<name>A0A2A6RKT6_9CHLR</name>
<evidence type="ECO:0000313" key="9">
    <source>
        <dbReference type="Proteomes" id="UP000220527"/>
    </source>
</evidence>
<dbReference type="Gene3D" id="1.10.510.10">
    <property type="entry name" value="Transferase(Phosphotransferase) domain 1"/>
    <property type="match status" value="1"/>
</dbReference>
<dbReference type="InterPro" id="IPR017441">
    <property type="entry name" value="Protein_kinase_ATP_BS"/>
</dbReference>
<evidence type="ECO:0000256" key="4">
    <source>
        <dbReference type="ARBA" id="ARBA00022840"/>
    </source>
</evidence>
<evidence type="ECO:0000313" key="8">
    <source>
        <dbReference type="EMBL" id="PDW03553.1"/>
    </source>
</evidence>
<dbReference type="RefSeq" id="WP_097643616.1">
    <property type="nucleotide sequence ID" value="NZ_NQWI01000027.1"/>
</dbReference>
<keyword evidence="9" id="KW-1185">Reference proteome</keyword>
<feature type="compositionally biased region" description="Low complexity" evidence="6">
    <location>
        <begin position="296"/>
        <end position="317"/>
    </location>
</feature>
<dbReference type="GO" id="GO:0004674">
    <property type="term" value="F:protein serine/threonine kinase activity"/>
    <property type="evidence" value="ECO:0007669"/>
    <property type="project" value="TreeGrafter"/>
</dbReference>
<dbReference type="InterPro" id="IPR011009">
    <property type="entry name" value="Kinase-like_dom_sf"/>
</dbReference>
<dbReference type="PANTHER" id="PTHR43289">
    <property type="entry name" value="MITOGEN-ACTIVATED PROTEIN KINASE KINASE KINASE 20-RELATED"/>
    <property type="match status" value="1"/>
</dbReference>
<dbReference type="SMART" id="SM00220">
    <property type="entry name" value="S_TKc"/>
    <property type="match status" value="1"/>
</dbReference>
<sequence>MSHVHDDASTQPPSSALAPDVSTLPLQPALACVGSLPPGTTLGPGGRYRIGQLLGQGGFAETFSAYDTQLFDALCVIKRLHLHTGNSVRVQKLHAAGLVREAELLAALKTPGHPHIPEIYAYLEDEGCLVMKYVEGVSLQTVLEQRSTGLPEERALTYAYAACSALAYIHARATLHLDLKPANLLVDSTDWLWLIDFGIGRTFTDATQPTILGTPGYMPHEQQQGQPTPASDIYALGMTLYVLLSNYSPAMPCLPPVRQLVPDVRPEVDALICAATHADAAKRPSAHALLHQLRLLRAESTPSPRPRSLNSNPRSSTPMPPITHNVLV</sequence>
<comment type="caution">
    <text evidence="8">The sequence shown here is derived from an EMBL/GenBank/DDBJ whole genome shotgun (WGS) entry which is preliminary data.</text>
</comment>
<keyword evidence="3" id="KW-0418">Kinase</keyword>
<evidence type="ECO:0000256" key="5">
    <source>
        <dbReference type="PROSITE-ProRule" id="PRU10141"/>
    </source>
</evidence>
<evidence type="ECO:0000256" key="3">
    <source>
        <dbReference type="ARBA" id="ARBA00022777"/>
    </source>
</evidence>
<evidence type="ECO:0000256" key="1">
    <source>
        <dbReference type="ARBA" id="ARBA00022679"/>
    </source>
</evidence>
<keyword evidence="2 5" id="KW-0547">Nucleotide-binding</keyword>
<feature type="region of interest" description="Disordered" evidence="6">
    <location>
        <begin position="296"/>
        <end position="328"/>
    </location>
</feature>
<dbReference type="CDD" id="cd14014">
    <property type="entry name" value="STKc_PknB_like"/>
    <property type="match status" value="1"/>
</dbReference>
<keyword evidence="4 5" id="KW-0067">ATP-binding</keyword>
<evidence type="ECO:0000256" key="2">
    <source>
        <dbReference type="ARBA" id="ARBA00022741"/>
    </source>
</evidence>
<dbReference type="EMBL" id="NQWI01000027">
    <property type="protein sequence ID" value="PDW03553.1"/>
    <property type="molecule type" value="Genomic_DNA"/>
</dbReference>
<accession>A0A2A6RKT6</accession>
<dbReference type="AlphaFoldDB" id="A0A2A6RKT6"/>
<dbReference type="PROSITE" id="PS50011">
    <property type="entry name" value="PROTEIN_KINASE_DOM"/>
    <property type="match status" value="1"/>
</dbReference>
<feature type="binding site" evidence="5">
    <location>
        <position position="78"/>
    </location>
    <ligand>
        <name>ATP</name>
        <dbReference type="ChEBI" id="CHEBI:30616"/>
    </ligand>
</feature>
<gene>
    <name evidence="8" type="ORF">CJ255_08280</name>
</gene>
<evidence type="ECO:0000259" key="7">
    <source>
        <dbReference type="PROSITE" id="PS50011"/>
    </source>
</evidence>
<protein>
    <recommendedName>
        <fullName evidence="7">Protein kinase domain-containing protein</fullName>
    </recommendedName>
</protein>
<dbReference type="OrthoDB" id="136279at2"/>
<evidence type="ECO:0000256" key="6">
    <source>
        <dbReference type="SAM" id="MobiDB-lite"/>
    </source>
</evidence>
<feature type="region of interest" description="Disordered" evidence="6">
    <location>
        <begin position="1"/>
        <end position="20"/>
    </location>
</feature>
<dbReference type="SUPFAM" id="SSF56112">
    <property type="entry name" value="Protein kinase-like (PK-like)"/>
    <property type="match status" value="1"/>
</dbReference>
<feature type="domain" description="Protein kinase" evidence="7">
    <location>
        <begin position="48"/>
        <end position="295"/>
    </location>
</feature>
<dbReference type="Pfam" id="PF00069">
    <property type="entry name" value="Pkinase"/>
    <property type="match status" value="1"/>
</dbReference>
<proteinExistence type="predicted"/>
<keyword evidence="1" id="KW-0808">Transferase</keyword>
<dbReference type="Proteomes" id="UP000220527">
    <property type="component" value="Unassembled WGS sequence"/>
</dbReference>
<dbReference type="PANTHER" id="PTHR43289:SF34">
    <property type="entry name" value="SERINE_THREONINE-PROTEIN KINASE YBDM-RELATED"/>
    <property type="match status" value="1"/>
</dbReference>
<organism evidence="8 9">
    <name type="scientific">Candidatus Viridilinea mediisalina</name>
    <dbReference type="NCBI Taxonomy" id="2024553"/>
    <lineage>
        <taxon>Bacteria</taxon>
        <taxon>Bacillati</taxon>
        <taxon>Chloroflexota</taxon>
        <taxon>Chloroflexia</taxon>
        <taxon>Chloroflexales</taxon>
        <taxon>Chloroflexineae</taxon>
        <taxon>Oscillochloridaceae</taxon>
        <taxon>Candidatus Viridilinea</taxon>
    </lineage>
</organism>
<dbReference type="GO" id="GO:0005524">
    <property type="term" value="F:ATP binding"/>
    <property type="evidence" value="ECO:0007669"/>
    <property type="project" value="UniProtKB-UniRule"/>
</dbReference>
<dbReference type="PROSITE" id="PS00107">
    <property type="entry name" value="PROTEIN_KINASE_ATP"/>
    <property type="match status" value="1"/>
</dbReference>
<reference evidence="9" key="1">
    <citation type="submission" date="2017-08" db="EMBL/GenBank/DDBJ databases">
        <authorList>
            <person name="Grouzdev D.S."/>
            <person name="Gaisin V.A."/>
            <person name="Rysina M.S."/>
            <person name="Gorlenko V.M."/>
        </authorList>
    </citation>
    <scope>NUCLEOTIDE SEQUENCE [LARGE SCALE GENOMIC DNA]</scope>
    <source>
        <strain evidence="9">Kir15-3F</strain>
    </source>
</reference>
<dbReference type="Gene3D" id="3.30.200.20">
    <property type="entry name" value="Phosphorylase Kinase, domain 1"/>
    <property type="match status" value="1"/>
</dbReference>
<dbReference type="InterPro" id="IPR000719">
    <property type="entry name" value="Prot_kinase_dom"/>
</dbReference>